<keyword evidence="2" id="KW-1185">Reference proteome</keyword>
<evidence type="ECO:0000313" key="2">
    <source>
        <dbReference type="Proteomes" id="UP000017133"/>
    </source>
</evidence>
<name>U7QZU9_PHOTE</name>
<protein>
    <submittedName>
        <fullName evidence="1">Uncharacterized protein</fullName>
    </submittedName>
</protein>
<reference evidence="1 2" key="1">
    <citation type="submission" date="2013-10" db="EMBL/GenBank/DDBJ databases">
        <title>Whole Genome Shotgun Sequence of Photorhabdus temperata J3.</title>
        <authorList>
            <person name="Park G.-S."/>
            <person name="Hong S.-J."/>
            <person name="Shin J.-H."/>
        </authorList>
    </citation>
    <scope>NUCLEOTIDE SEQUENCE [LARGE SCALE GENOMIC DNA]</scope>
    <source>
        <strain evidence="1 2">J3</strain>
    </source>
</reference>
<dbReference type="Proteomes" id="UP000017133">
    <property type="component" value="Unassembled WGS sequence"/>
</dbReference>
<evidence type="ECO:0000313" key="1">
    <source>
        <dbReference type="EMBL" id="ERT12600.1"/>
    </source>
</evidence>
<sequence length="35" mass="3962">MNIRGIRILRAANSTYQPLPKAGRFGEEIIVNSQF</sequence>
<proteinExistence type="predicted"/>
<dbReference type="EMBL" id="AXDT01000120">
    <property type="protein sequence ID" value="ERT12600.1"/>
    <property type="molecule type" value="Genomic_DNA"/>
</dbReference>
<accession>U7QZU9</accession>
<gene>
    <name evidence="1" type="ORF">O185_13290</name>
</gene>
<organism evidence="1 2">
    <name type="scientific">Photorhabdus temperata J3</name>
    <dbReference type="NCBI Taxonomy" id="1389415"/>
    <lineage>
        <taxon>Bacteria</taxon>
        <taxon>Pseudomonadati</taxon>
        <taxon>Pseudomonadota</taxon>
        <taxon>Gammaproteobacteria</taxon>
        <taxon>Enterobacterales</taxon>
        <taxon>Morganellaceae</taxon>
        <taxon>Photorhabdus</taxon>
    </lineage>
</organism>
<dbReference type="AlphaFoldDB" id="U7QZU9"/>
<dbReference type="InterPro" id="IPR023214">
    <property type="entry name" value="HAD_sf"/>
</dbReference>
<dbReference type="Gene3D" id="3.40.50.1000">
    <property type="entry name" value="HAD superfamily/HAD-like"/>
    <property type="match status" value="1"/>
</dbReference>
<comment type="caution">
    <text evidence="1">The sequence shown here is derived from an EMBL/GenBank/DDBJ whole genome shotgun (WGS) entry which is preliminary data.</text>
</comment>